<dbReference type="KEGG" id="ftj:FTUN_4107"/>
<reference evidence="2" key="1">
    <citation type="submission" date="2020-05" db="EMBL/GenBank/DDBJ databases">
        <title>Frigoriglobus tundricola gen. nov., sp. nov., a psychrotolerant cellulolytic planctomycete of the family Gemmataceae with two divergent copies of 16S rRNA gene.</title>
        <authorList>
            <person name="Kulichevskaya I.S."/>
            <person name="Ivanova A.A."/>
            <person name="Naumoff D.G."/>
            <person name="Beletsky A.V."/>
            <person name="Rijpstra W.I.C."/>
            <person name="Sinninghe Damste J.S."/>
            <person name="Mardanov A.V."/>
            <person name="Ravin N.V."/>
            <person name="Dedysh S.N."/>
        </authorList>
    </citation>
    <scope>NUCLEOTIDE SEQUENCE [LARGE SCALE GENOMIC DNA]</scope>
    <source>
        <strain evidence="2">PL17</strain>
    </source>
</reference>
<name>A0A6M5YT27_9BACT</name>
<keyword evidence="2" id="KW-1185">Reference proteome</keyword>
<evidence type="ECO:0008006" key="3">
    <source>
        <dbReference type="Google" id="ProtNLM"/>
    </source>
</evidence>
<organism evidence="1 2">
    <name type="scientific">Frigoriglobus tundricola</name>
    <dbReference type="NCBI Taxonomy" id="2774151"/>
    <lineage>
        <taxon>Bacteria</taxon>
        <taxon>Pseudomonadati</taxon>
        <taxon>Planctomycetota</taxon>
        <taxon>Planctomycetia</taxon>
        <taxon>Gemmatales</taxon>
        <taxon>Gemmataceae</taxon>
        <taxon>Frigoriglobus</taxon>
    </lineage>
</organism>
<accession>A0A6M5YT27</accession>
<sequence length="152" mass="16340">MFALVASLVLFPTADEKVQPNPRQVAEKYLAAALADKPEEAIPLALEGRSTAEPETIKKLREVVAGQKLSLPTVLFSDKKGYALAVSDEIAVPEGANQANNRGVLVFTLKKNAGGAWLVKDIDVRGAKATEEEVKKAKKLFEDGKEIPPSKS</sequence>
<protein>
    <recommendedName>
        <fullName evidence="3">DUF4878 domain-containing protein</fullName>
    </recommendedName>
</protein>
<evidence type="ECO:0000313" key="2">
    <source>
        <dbReference type="Proteomes" id="UP000503447"/>
    </source>
</evidence>
<dbReference type="Proteomes" id="UP000503447">
    <property type="component" value="Chromosome"/>
</dbReference>
<gene>
    <name evidence="1" type="ORF">FTUN_4107</name>
</gene>
<dbReference type="AlphaFoldDB" id="A0A6M5YT27"/>
<dbReference type="EMBL" id="CP053452">
    <property type="protein sequence ID" value="QJW96550.1"/>
    <property type="molecule type" value="Genomic_DNA"/>
</dbReference>
<dbReference type="RefSeq" id="WP_171472108.1">
    <property type="nucleotide sequence ID" value="NZ_CP053452.2"/>
</dbReference>
<proteinExistence type="predicted"/>
<evidence type="ECO:0000313" key="1">
    <source>
        <dbReference type="EMBL" id="QJW96550.1"/>
    </source>
</evidence>